<name>A0ACC0PGN1_RHOML</name>
<organism evidence="1 2">
    <name type="scientific">Rhododendron molle</name>
    <name type="common">Chinese azalea</name>
    <name type="synonym">Azalea mollis</name>
    <dbReference type="NCBI Taxonomy" id="49168"/>
    <lineage>
        <taxon>Eukaryota</taxon>
        <taxon>Viridiplantae</taxon>
        <taxon>Streptophyta</taxon>
        <taxon>Embryophyta</taxon>
        <taxon>Tracheophyta</taxon>
        <taxon>Spermatophyta</taxon>
        <taxon>Magnoliopsida</taxon>
        <taxon>eudicotyledons</taxon>
        <taxon>Gunneridae</taxon>
        <taxon>Pentapetalae</taxon>
        <taxon>asterids</taxon>
        <taxon>Ericales</taxon>
        <taxon>Ericaceae</taxon>
        <taxon>Ericoideae</taxon>
        <taxon>Rhodoreae</taxon>
        <taxon>Rhododendron</taxon>
    </lineage>
</organism>
<reference evidence="1" key="1">
    <citation type="submission" date="2022-02" db="EMBL/GenBank/DDBJ databases">
        <title>Plant Genome Project.</title>
        <authorList>
            <person name="Zhang R.-G."/>
        </authorList>
    </citation>
    <scope>NUCLEOTIDE SEQUENCE</scope>
    <source>
        <strain evidence="1">AT1</strain>
    </source>
</reference>
<protein>
    <submittedName>
        <fullName evidence="1">Uncharacterized protein</fullName>
    </submittedName>
</protein>
<proteinExistence type="predicted"/>
<sequence length="119" mass="13267">MRTRESGLPCPDLLSFPALITMGPVIFYSADLILSHTVVGWQIYFFTTEQDHVYIFDACYRQWTAVDVYSRGCNGRLSFGEPVVPISDSAWAAIGSCHFVSPVNTFDLKAHFGLVGRDV</sequence>
<evidence type="ECO:0000313" key="1">
    <source>
        <dbReference type="EMBL" id="KAI8564655.1"/>
    </source>
</evidence>
<accession>A0ACC0PGN1</accession>
<keyword evidence="2" id="KW-1185">Reference proteome</keyword>
<evidence type="ECO:0000313" key="2">
    <source>
        <dbReference type="Proteomes" id="UP001062846"/>
    </source>
</evidence>
<comment type="caution">
    <text evidence="1">The sequence shown here is derived from an EMBL/GenBank/DDBJ whole genome shotgun (WGS) entry which is preliminary data.</text>
</comment>
<dbReference type="Proteomes" id="UP001062846">
    <property type="component" value="Chromosome 3"/>
</dbReference>
<dbReference type="EMBL" id="CM046390">
    <property type="protein sequence ID" value="KAI8564655.1"/>
    <property type="molecule type" value="Genomic_DNA"/>
</dbReference>
<gene>
    <name evidence="1" type="ORF">RHMOL_Rhmol03G0197900</name>
</gene>